<dbReference type="InterPro" id="IPR051198">
    <property type="entry name" value="BchE-like"/>
</dbReference>
<protein>
    <submittedName>
        <fullName evidence="9">Uncharacterized protein</fullName>
    </submittedName>
</protein>
<dbReference type="PANTHER" id="PTHR43409">
    <property type="entry name" value="ANAEROBIC MAGNESIUM-PROTOPORPHYRIN IX MONOMETHYL ESTER CYCLASE-RELATED"/>
    <property type="match status" value="1"/>
</dbReference>
<dbReference type="InterPro" id="IPR034466">
    <property type="entry name" value="Methyltransferase_Class_B"/>
</dbReference>
<keyword evidence="2" id="KW-0949">S-adenosyl-L-methionine</keyword>
<dbReference type="PANTHER" id="PTHR43409:SF16">
    <property type="entry name" value="SLR0320 PROTEIN"/>
    <property type="match status" value="1"/>
</dbReference>
<dbReference type="EMBL" id="PKTG01000086">
    <property type="protein sequence ID" value="PLX17469.1"/>
    <property type="molecule type" value="Genomic_DNA"/>
</dbReference>
<dbReference type="SFLD" id="SFLDG01082">
    <property type="entry name" value="B12-binding_domain_containing"/>
    <property type="match status" value="1"/>
</dbReference>
<dbReference type="GO" id="GO:0031419">
    <property type="term" value="F:cobalamin binding"/>
    <property type="evidence" value="ECO:0007669"/>
    <property type="project" value="InterPro"/>
</dbReference>
<evidence type="ECO:0000256" key="6">
    <source>
        <dbReference type="SAM" id="Phobius"/>
    </source>
</evidence>
<evidence type="ECO:0000256" key="2">
    <source>
        <dbReference type="ARBA" id="ARBA00022691"/>
    </source>
</evidence>
<dbReference type="PROSITE" id="PS51918">
    <property type="entry name" value="RADICAL_SAM"/>
    <property type="match status" value="1"/>
</dbReference>
<dbReference type="GO" id="GO:0046872">
    <property type="term" value="F:metal ion binding"/>
    <property type="evidence" value="ECO:0007669"/>
    <property type="project" value="UniProtKB-KW"/>
</dbReference>
<keyword evidence="6" id="KW-1133">Transmembrane helix</keyword>
<dbReference type="SUPFAM" id="SSF52242">
    <property type="entry name" value="Cobalamin (vitamin B12)-binding domain"/>
    <property type="match status" value="1"/>
</dbReference>
<dbReference type="AlphaFoldDB" id="A0A2N5ZFQ8"/>
<keyword evidence="6" id="KW-0472">Membrane</keyword>
<dbReference type="InterPro" id="IPR058240">
    <property type="entry name" value="rSAM_sf"/>
</dbReference>
<dbReference type="InterPro" id="IPR007197">
    <property type="entry name" value="rSAM"/>
</dbReference>
<evidence type="ECO:0000256" key="5">
    <source>
        <dbReference type="ARBA" id="ARBA00023014"/>
    </source>
</evidence>
<dbReference type="InterPro" id="IPR023404">
    <property type="entry name" value="rSAM_horseshoe"/>
</dbReference>
<comment type="cofactor">
    <cofactor evidence="1">
        <name>[4Fe-4S] cluster</name>
        <dbReference type="ChEBI" id="CHEBI:49883"/>
    </cofactor>
</comment>
<evidence type="ECO:0000256" key="3">
    <source>
        <dbReference type="ARBA" id="ARBA00022723"/>
    </source>
</evidence>
<keyword evidence="6" id="KW-0812">Transmembrane</keyword>
<dbReference type="SFLD" id="SFLDG01123">
    <property type="entry name" value="methyltransferase_(Class_B)"/>
    <property type="match status" value="1"/>
</dbReference>
<proteinExistence type="predicted"/>
<dbReference type="InterPro" id="IPR006158">
    <property type="entry name" value="Cobalamin-bd"/>
</dbReference>
<dbReference type="GO" id="GO:0005829">
    <property type="term" value="C:cytosol"/>
    <property type="evidence" value="ECO:0007669"/>
    <property type="project" value="TreeGrafter"/>
</dbReference>
<evidence type="ECO:0000259" key="7">
    <source>
        <dbReference type="PROSITE" id="PS51332"/>
    </source>
</evidence>
<dbReference type="GO" id="GO:0051539">
    <property type="term" value="F:4 iron, 4 sulfur cluster binding"/>
    <property type="evidence" value="ECO:0007669"/>
    <property type="project" value="UniProtKB-KW"/>
</dbReference>
<dbReference type="CDD" id="cd02068">
    <property type="entry name" value="radical_SAM_B12_BD"/>
    <property type="match status" value="1"/>
</dbReference>
<evidence type="ECO:0000256" key="4">
    <source>
        <dbReference type="ARBA" id="ARBA00023004"/>
    </source>
</evidence>
<organism evidence="9 10">
    <name type="scientific">Muiribacterium halophilum</name>
    <dbReference type="NCBI Taxonomy" id="2053465"/>
    <lineage>
        <taxon>Bacteria</taxon>
        <taxon>Candidatus Muiribacteriota</taxon>
        <taxon>Candidatus Muiribacteriia</taxon>
        <taxon>Candidatus Muiribacteriales</taxon>
        <taxon>Candidatus Muiribacteriaceae</taxon>
        <taxon>Candidatus Muiribacterium</taxon>
    </lineage>
</organism>
<dbReference type="InterPro" id="IPR036724">
    <property type="entry name" value="Cobalamin-bd_sf"/>
</dbReference>
<sequence length="515" mass="59660">MISFLRFSLHYSLFTVFIGVLFLKITFVYGGFESLGVEYLSAVLKRDGFETSLVFAPKLFNDTMSEIPILAKIFAHEKAIVKRILKEKPDLLAFSVVTDDLIWCRKLSKMIKIHAPDIKIIWGGIHVTSIPDTCIKEPFVDHICVGEGELAFLELCQNLRDKKDITNIRNIWTKESGRIYKNPVRPLLEDLDWLPFPDKDLFYEKAPYNMEHYTTMATRGCILNCAFCHHNIKRKTYKGHKYGMRERSPENVVKELIWANKKYKFKHILFEDDLFLHDKEWIREFTELYKRSGINKKWFCITHAWNIDDEMAKMISEAGCAYIEVGVQTLNSKIRKGSLGRPEKTKEIMNALSTLKRHNIAFNCDHLAGVFGEDEDSLIFSAKYYNYIRPNRIYLLFLTLYPGTDIGQIAMDKGYASIEDLNLKIKGKGGTTTHGGSVKDPVFDYYRLLFGWMPLLPKKVNRFLIRTRLFKKMPKAVFVASVIPETLSAILSNLFDFRGPVIIKKYIHHILRGGF</sequence>
<accession>A0A2N5ZFQ8</accession>
<name>A0A2N5ZFQ8_MUIH1</name>
<feature type="domain" description="B12-binding" evidence="7">
    <location>
        <begin position="20"/>
        <end position="166"/>
    </location>
</feature>
<dbReference type="Proteomes" id="UP000234857">
    <property type="component" value="Unassembled WGS sequence"/>
</dbReference>
<evidence type="ECO:0000313" key="9">
    <source>
        <dbReference type="EMBL" id="PLX17469.1"/>
    </source>
</evidence>
<dbReference type="SUPFAM" id="SSF102114">
    <property type="entry name" value="Radical SAM enzymes"/>
    <property type="match status" value="1"/>
</dbReference>
<feature type="transmembrane region" description="Helical" evidence="6">
    <location>
        <begin position="12"/>
        <end position="32"/>
    </location>
</feature>
<dbReference type="CDD" id="cd01335">
    <property type="entry name" value="Radical_SAM"/>
    <property type="match status" value="1"/>
</dbReference>
<keyword evidence="3" id="KW-0479">Metal-binding</keyword>
<gene>
    <name evidence="9" type="ORF">C0601_07480</name>
</gene>
<dbReference type="GO" id="GO:0003824">
    <property type="term" value="F:catalytic activity"/>
    <property type="evidence" value="ECO:0007669"/>
    <property type="project" value="InterPro"/>
</dbReference>
<reference evidence="9 10" key="1">
    <citation type="submission" date="2017-11" db="EMBL/GenBank/DDBJ databases">
        <title>Genome-resolved metagenomics identifies genetic mobility, metabolic interactions, and unexpected diversity in perchlorate-reducing communities.</title>
        <authorList>
            <person name="Barnum T.P."/>
            <person name="Figueroa I.A."/>
            <person name="Carlstrom C.I."/>
            <person name="Lucas L.N."/>
            <person name="Engelbrektson A.L."/>
            <person name="Coates J.D."/>
        </authorList>
    </citation>
    <scope>NUCLEOTIDE SEQUENCE [LARGE SCALE GENOMIC DNA]</scope>
    <source>
        <strain evidence="9">BM706</strain>
    </source>
</reference>
<dbReference type="SMART" id="SM00729">
    <property type="entry name" value="Elp3"/>
    <property type="match status" value="1"/>
</dbReference>
<comment type="caution">
    <text evidence="9">The sequence shown here is derived from an EMBL/GenBank/DDBJ whole genome shotgun (WGS) entry which is preliminary data.</text>
</comment>
<dbReference type="Pfam" id="PF02310">
    <property type="entry name" value="B12-binding"/>
    <property type="match status" value="1"/>
</dbReference>
<keyword evidence="4" id="KW-0408">Iron</keyword>
<feature type="domain" description="Radical SAM core" evidence="8">
    <location>
        <begin position="206"/>
        <end position="431"/>
    </location>
</feature>
<evidence type="ECO:0000259" key="8">
    <source>
        <dbReference type="PROSITE" id="PS51918"/>
    </source>
</evidence>
<dbReference type="PROSITE" id="PS51332">
    <property type="entry name" value="B12_BINDING"/>
    <property type="match status" value="1"/>
</dbReference>
<evidence type="ECO:0000256" key="1">
    <source>
        <dbReference type="ARBA" id="ARBA00001966"/>
    </source>
</evidence>
<dbReference type="Pfam" id="PF04055">
    <property type="entry name" value="Radical_SAM"/>
    <property type="match status" value="1"/>
</dbReference>
<dbReference type="Gene3D" id="3.80.30.20">
    <property type="entry name" value="tm_1862 like domain"/>
    <property type="match status" value="1"/>
</dbReference>
<evidence type="ECO:0000313" key="10">
    <source>
        <dbReference type="Proteomes" id="UP000234857"/>
    </source>
</evidence>
<dbReference type="InterPro" id="IPR006638">
    <property type="entry name" value="Elp3/MiaA/NifB-like_rSAM"/>
</dbReference>
<dbReference type="SFLD" id="SFLDS00029">
    <property type="entry name" value="Radical_SAM"/>
    <property type="match status" value="1"/>
</dbReference>
<dbReference type="Gene3D" id="3.40.50.280">
    <property type="entry name" value="Cobalamin-binding domain"/>
    <property type="match status" value="1"/>
</dbReference>
<keyword evidence="5" id="KW-0411">Iron-sulfur</keyword>